<dbReference type="SUPFAM" id="SSF50969">
    <property type="entry name" value="YVTN repeat-like/Quinoprotein amine dehydrogenase"/>
    <property type="match status" value="1"/>
</dbReference>
<name>A0A8J3XKR1_9ACTN</name>
<comment type="caution">
    <text evidence="1">The sequence shown here is derived from an EMBL/GenBank/DDBJ whole genome shotgun (WGS) entry which is preliminary data.</text>
</comment>
<evidence type="ECO:0000313" key="1">
    <source>
        <dbReference type="EMBL" id="GII44510.1"/>
    </source>
</evidence>
<keyword evidence="2" id="KW-1185">Reference proteome</keyword>
<dbReference type="InterPro" id="IPR011044">
    <property type="entry name" value="Quino_amine_DH_bsu"/>
</dbReference>
<dbReference type="Gene3D" id="2.130.10.10">
    <property type="entry name" value="YVTN repeat-like/Quinoprotein amine dehydrogenase"/>
    <property type="match status" value="1"/>
</dbReference>
<dbReference type="InterPro" id="IPR015943">
    <property type="entry name" value="WD40/YVTN_repeat-like_dom_sf"/>
</dbReference>
<dbReference type="EMBL" id="BOOQ01000003">
    <property type="protein sequence ID" value="GII44510.1"/>
    <property type="molecule type" value="Genomic_DNA"/>
</dbReference>
<dbReference type="AlphaFoldDB" id="A0A8J3XKR1"/>
<organism evidence="1 2">
    <name type="scientific">Planotetraspora silvatica</name>
    <dbReference type="NCBI Taxonomy" id="234614"/>
    <lineage>
        <taxon>Bacteria</taxon>
        <taxon>Bacillati</taxon>
        <taxon>Actinomycetota</taxon>
        <taxon>Actinomycetes</taxon>
        <taxon>Streptosporangiales</taxon>
        <taxon>Streptosporangiaceae</taxon>
        <taxon>Planotetraspora</taxon>
    </lineage>
</organism>
<dbReference type="RefSeq" id="WP_203972126.1">
    <property type="nucleotide sequence ID" value="NZ_BOOQ01000003.1"/>
</dbReference>
<protein>
    <recommendedName>
        <fullName evidence="3">Ig-like domain repeat protein</fullName>
    </recommendedName>
</protein>
<sequence length="658" mass="68295">MRSMGKSLMPGLAALIGSVGLVVLPAGSAHADITTPLPLRNFQHVVVDSVHRHLFLSQGNDSYNSILVTDFNGKTVATIGGQTGVDGIALSADGGKLYAALRADRAVSAINTASLKEITRYPLGNSNIPADLAMQSGKVWIGYDDGNGTGGVGEIDPAASTPTFTPQDALGNWSGAPRLAADPSGSGALIATDGNSAASYNVSTDPVTVRVQPKGLPNCGNMTDIAVAPGGGEFVLACGAPYAHYRYRTSDLSGAGSYASNAYPNAVAIDAKGDVAAGISGWYEPDVYVYHSHGDTPLNAYEFGGPEWNLANRGLGWSSDGTKLFAVLQNLNTGALSLRVLNTPALTVSKLTLVGTSSTALGKKVSITGTLSLGVGKPPAGTKVTVVRSLAGSTSTAKFTASVAANGGFTVTDTPKAVGAYTYSAVYAGDAGRAPAQATRKVTITRIPTSLTLTANASTYNYGGSAKVTAHLGTTYTGRTLSIYAQAYGSTTKKLLKKAKVDSHGNLAVSSALTRSTTFSAVFAGDVRYAPVTVTRKVHTRARVSASLSGFYSSKYYGSTKYRVYHHTHTLDVSVTVAPNKKGQCVKLQIQEYYQGGWHSSLTTGCGKLTSTSAIRGHLGLSQATGGRYRVRAYYVQGGSDTSNVSTYGSWLYFSVVK</sequence>
<dbReference type="Proteomes" id="UP000644610">
    <property type="component" value="Unassembled WGS sequence"/>
</dbReference>
<evidence type="ECO:0008006" key="3">
    <source>
        <dbReference type="Google" id="ProtNLM"/>
    </source>
</evidence>
<proteinExistence type="predicted"/>
<evidence type="ECO:0000313" key="2">
    <source>
        <dbReference type="Proteomes" id="UP000644610"/>
    </source>
</evidence>
<accession>A0A8J3XKR1</accession>
<gene>
    <name evidence="1" type="ORF">Psi02_09340</name>
</gene>
<reference evidence="1" key="1">
    <citation type="submission" date="2021-01" db="EMBL/GenBank/DDBJ databases">
        <title>Whole genome shotgun sequence of Planotetraspora silvatica NBRC 100141.</title>
        <authorList>
            <person name="Komaki H."/>
            <person name="Tamura T."/>
        </authorList>
    </citation>
    <scope>NUCLEOTIDE SEQUENCE</scope>
    <source>
        <strain evidence="1">NBRC 100141</strain>
    </source>
</reference>